<keyword evidence="10" id="KW-0560">Oxidoreductase</keyword>
<comment type="subcellular location">
    <subcellularLocation>
        <location evidence="1">Cell membrane</location>
        <topology evidence="1">Multi-pass membrane protein</topology>
    </subcellularLocation>
</comment>
<dbReference type="Pfam" id="PF03626">
    <property type="entry name" value="COX4_pro"/>
    <property type="match status" value="1"/>
</dbReference>
<dbReference type="GO" id="GO:0009486">
    <property type="term" value="F:cytochrome bo3 ubiquinol oxidase activity"/>
    <property type="evidence" value="ECO:0007669"/>
    <property type="project" value="InterPro"/>
</dbReference>
<dbReference type="GO" id="GO:0015990">
    <property type="term" value="P:electron transport coupled proton transport"/>
    <property type="evidence" value="ECO:0007669"/>
    <property type="project" value="InterPro"/>
</dbReference>
<evidence type="ECO:0000256" key="8">
    <source>
        <dbReference type="ARBA" id="ARBA00022982"/>
    </source>
</evidence>
<dbReference type="Proteomes" id="UP000244013">
    <property type="component" value="Unassembled WGS sequence"/>
</dbReference>
<keyword evidence="6" id="KW-1003">Cell membrane</keyword>
<dbReference type="InterPro" id="IPR005171">
    <property type="entry name" value="Cyt_c_oxidase_su4_prok"/>
</dbReference>
<dbReference type="GO" id="GO:0019646">
    <property type="term" value="P:aerobic electron transport chain"/>
    <property type="evidence" value="ECO:0007669"/>
    <property type="project" value="TreeGrafter"/>
</dbReference>
<dbReference type="PANTHER" id="PTHR36835">
    <property type="entry name" value="CYTOCHROME BO(3) UBIQUINOL OXIDASE SUBUNIT 4"/>
    <property type="match status" value="1"/>
</dbReference>
<evidence type="ECO:0000256" key="17">
    <source>
        <dbReference type="SAM" id="Phobius"/>
    </source>
</evidence>
<dbReference type="GO" id="GO:0009319">
    <property type="term" value="C:cytochrome o ubiquinol oxidase complex"/>
    <property type="evidence" value="ECO:0007669"/>
    <property type="project" value="TreeGrafter"/>
</dbReference>
<feature type="transmembrane region" description="Helical" evidence="17">
    <location>
        <begin position="33"/>
        <end position="52"/>
    </location>
</feature>
<evidence type="ECO:0000313" key="19">
    <source>
        <dbReference type="Proteomes" id="UP000244013"/>
    </source>
</evidence>
<dbReference type="RefSeq" id="WP_056063531.1">
    <property type="nucleotide sequence ID" value="NZ_JAPZPM010000002.1"/>
</dbReference>
<reference evidence="18 19" key="1">
    <citation type="submission" date="2018-04" db="EMBL/GenBank/DDBJ databases">
        <title>Genomic Encyclopedia of Type Strains, Phase III (KMG-III): the genomes of soil and plant-associated and newly described type strains.</title>
        <authorList>
            <person name="Whitman W."/>
        </authorList>
    </citation>
    <scope>NUCLEOTIDE SEQUENCE [LARGE SCALE GENOMIC DNA]</scope>
    <source>
        <strain evidence="18 19">MA-olki</strain>
    </source>
</reference>
<evidence type="ECO:0000256" key="13">
    <source>
        <dbReference type="ARBA" id="ARBA00030071"/>
    </source>
</evidence>
<evidence type="ECO:0000256" key="14">
    <source>
        <dbReference type="ARBA" id="ARBA00030211"/>
    </source>
</evidence>
<evidence type="ECO:0000256" key="2">
    <source>
        <dbReference type="ARBA" id="ARBA00008079"/>
    </source>
</evidence>
<dbReference type="InterPro" id="IPR014210">
    <property type="entry name" value="Cyt_o_ubiqinol_oxidase_su4"/>
</dbReference>
<evidence type="ECO:0000256" key="16">
    <source>
        <dbReference type="ARBA" id="ARBA00032185"/>
    </source>
</evidence>
<protein>
    <recommendedName>
        <fullName evidence="4">Cytochrome bo(3) ubiquinol oxidase subunit 4</fullName>
    </recommendedName>
    <alternativeName>
        <fullName evidence="16">Cytochrome o ubiquinol oxidase subunit 4</fullName>
    </alternativeName>
    <alternativeName>
        <fullName evidence="13">Oxidase bo(3) subunit 4</fullName>
    </alternativeName>
    <alternativeName>
        <fullName evidence="14">Ubiquinol oxidase polypeptide IV</fullName>
    </alternativeName>
    <alternativeName>
        <fullName evidence="15">Ubiquinol oxidase subunit 4</fullName>
    </alternativeName>
</protein>
<keyword evidence="7 17" id="KW-0812">Transmembrane</keyword>
<comment type="function">
    <text evidence="12">Cytochrome bo(3) ubiquinol terminal oxidase is the component of the aerobic respiratory chain of E.coli that predominates when cells are grown at high aeration. Has proton pump activity across the membrane in addition to electron transfer, pumping 2 protons/electron.</text>
</comment>
<evidence type="ECO:0000256" key="6">
    <source>
        <dbReference type="ARBA" id="ARBA00022475"/>
    </source>
</evidence>
<feature type="transmembrane region" description="Helical" evidence="17">
    <location>
        <begin position="58"/>
        <end position="78"/>
    </location>
</feature>
<dbReference type="NCBIfam" id="TIGR02847">
    <property type="entry name" value="CyoD"/>
    <property type="match status" value="1"/>
</dbReference>
<dbReference type="EMBL" id="QAYE01000009">
    <property type="protein sequence ID" value="PTW44789.1"/>
    <property type="molecule type" value="Genomic_DNA"/>
</dbReference>
<dbReference type="GO" id="GO:0015078">
    <property type="term" value="F:proton transmembrane transporter activity"/>
    <property type="evidence" value="ECO:0007669"/>
    <property type="project" value="TreeGrafter"/>
</dbReference>
<organism evidence="18 19">
    <name type="scientific">Sphingomonas faeni</name>
    <dbReference type="NCBI Taxonomy" id="185950"/>
    <lineage>
        <taxon>Bacteria</taxon>
        <taxon>Pseudomonadati</taxon>
        <taxon>Pseudomonadota</taxon>
        <taxon>Alphaproteobacteria</taxon>
        <taxon>Sphingomonadales</taxon>
        <taxon>Sphingomonadaceae</taxon>
        <taxon>Sphingomonas</taxon>
    </lineage>
</organism>
<evidence type="ECO:0000256" key="5">
    <source>
        <dbReference type="ARBA" id="ARBA00022448"/>
    </source>
</evidence>
<evidence type="ECO:0000256" key="1">
    <source>
        <dbReference type="ARBA" id="ARBA00004651"/>
    </source>
</evidence>
<dbReference type="OrthoDB" id="2375888at2"/>
<dbReference type="GeneID" id="91007396"/>
<evidence type="ECO:0000313" key="18">
    <source>
        <dbReference type="EMBL" id="PTW44789.1"/>
    </source>
</evidence>
<keyword evidence="9 17" id="KW-1133">Transmembrane helix</keyword>
<gene>
    <name evidence="18" type="ORF">C8J25_109219</name>
</gene>
<keyword evidence="11 17" id="KW-0472">Membrane</keyword>
<evidence type="ECO:0000256" key="10">
    <source>
        <dbReference type="ARBA" id="ARBA00023002"/>
    </source>
</evidence>
<dbReference type="PANTHER" id="PTHR36835:SF1">
    <property type="entry name" value="CYTOCHROME BO(3) UBIQUINOL OXIDASE SUBUNIT 4"/>
    <property type="match status" value="1"/>
</dbReference>
<evidence type="ECO:0000256" key="7">
    <source>
        <dbReference type="ARBA" id="ARBA00022692"/>
    </source>
</evidence>
<keyword evidence="8" id="KW-0249">Electron transport</keyword>
<feature type="transmembrane region" description="Helical" evidence="17">
    <location>
        <begin position="90"/>
        <end position="112"/>
    </location>
</feature>
<comment type="subunit">
    <text evidence="3">Heterooctamer of two A chains, two B chains, two C chains and two D chains.</text>
</comment>
<dbReference type="GO" id="GO:0005886">
    <property type="term" value="C:plasma membrane"/>
    <property type="evidence" value="ECO:0007669"/>
    <property type="project" value="UniProtKB-SubCell"/>
</dbReference>
<dbReference type="InterPro" id="IPR050968">
    <property type="entry name" value="Cytochrome_c_oxidase_bac_sub4"/>
</dbReference>
<name>A0A2T5TZV6_9SPHN</name>
<evidence type="ECO:0000256" key="3">
    <source>
        <dbReference type="ARBA" id="ARBA00011700"/>
    </source>
</evidence>
<evidence type="ECO:0000256" key="4">
    <source>
        <dbReference type="ARBA" id="ARBA00014689"/>
    </source>
</evidence>
<evidence type="ECO:0000256" key="9">
    <source>
        <dbReference type="ARBA" id="ARBA00022989"/>
    </source>
</evidence>
<comment type="similarity">
    <text evidence="2">Belongs to the cytochrome c oxidase bacterial subunit 4 family.</text>
</comment>
<dbReference type="AlphaFoldDB" id="A0A2T5TZV6"/>
<sequence>MSDPQAPANNPHADHDHDNGAAHGTRGSYLKGFFLSVILTAIPFWAVMTGAFKDPSTAALVVMVFAVAQIVVHMIYFLHMSGKSEGGWTMMALIFTIILVVITLSGSIWVMYHMNTNMMPMQAAADM</sequence>
<evidence type="ECO:0000256" key="15">
    <source>
        <dbReference type="ARBA" id="ARBA00031887"/>
    </source>
</evidence>
<comment type="caution">
    <text evidence="18">The sequence shown here is derived from an EMBL/GenBank/DDBJ whole genome shotgun (WGS) entry which is preliminary data.</text>
</comment>
<keyword evidence="5" id="KW-0813">Transport</keyword>
<proteinExistence type="inferred from homology"/>
<evidence type="ECO:0000256" key="12">
    <source>
        <dbReference type="ARBA" id="ARBA00025694"/>
    </source>
</evidence>
<evidence type="ECO:0000256" key="11">
    <source>
        <dbReference type="ARBA" id="ARBA00023136"/>
    </source>
</evidence>
<accession>A0A2T5TZV6</accession>